<evidence type="ECO:0000259" key="1">
    <source>
        <dbReference type="PROSITE" id="PS50851"/>
    </source>
</evidence>
<organism evidence="2 3">
    <name type="scientific">Natronocella acetinitrilica</name>
    <dbReference type="NCBI Taxonomy" id="414046"/>
    <lineage>
        <taxon>Bacteria</taxon>
        <taxon>Pseudomonadati</taxon>
        <taxon>Pseudomonadota</taxon>
        <taxon>Gammaproteobacteria</taxon>
        <taxon>Chromatiales</taxon>
        <taxon>Ectothiorhodospiraceae</taxon>
        <taxon>Natronocella</taxon>
    </lineage>
</organism>
<feature type="domain" description="CheW-like" evidence="1">
    <location>
        <begin position="10"/>
        <end position="159"/>
    </location>
</feature>
<name>A0AAE3G3Q9_9GAMM</name>
<keyword evidence="3" id="KW-1185">Reference proteome</keyword>
<gene>
    <name evidence="2" type="ORF">J2T57_002383</name>
</gene>
<comment type="caution">
    <text evidence="2">The sequence shown here is derived from an EMBL/GenBank/DDBJ whole genome shotgun (WGS) entry which is preliminary data.</text>
</comment>
<dbReference type="Proteomes" id="UP001205843">
    <property type="component" value="Unassembled WGS sequence"/>
</dbReference>
<evidence type="ECO:0000313" key="2">
    <source>
        <dbReference type="EMBL" id="MCP1675235.1"/>
    </source>
</evidence>
<dbReference type="AlphaFoldDB" id="A0AAE3G3Q9"/>
<evidence type="ECO:0000313" key="3">
    <source>
        <dbReference type="Proteomes" id="UP001205843"/>
    </source>
</evidence>
<dbReference type="GO" id="GO:0006935">
    <property type="term" value="P:chemotaxis"/>
    <property type="evidence" value="ECO:0007669"/>
    <property type="project" value="InterPro"/>
</dbReference>
<sequence>MSSPAEAGRSAAAWLLDFGGGKRAAVGERELQEVLVRPDLTPRPDQALAVLQGTLRWRDMNVPVLDLGLALGLRGATAGGWVTIAAFRERPDAAVRFGALVLAAAPVLTRVSDDMGCSLPEDCLREYLVWSYLGLSCFKQQETVIPILALERLFSESGQQRLDRFCASTAAPPRAVAEEEHA</sequence>
<protein>
    <submittedName>
        <fullName evidence="2">Chemotaxis signal transduction protein</fullName>
    </submittedName>
</protein>
<dbReference type="SUPFAM" id="SSF50341">
    <property type="entry name" value="CheW-like"/>
    <property type="match status" value="1"/>
</dbReference>
<dbReference type="RefSeq" id="WP_253478371.1">
    <property type="nucleotide sequence ID" value="NZ_JALJXV010000005.1"/>
</dbReference>
<dbReference type="InterPro" id="IPR002545">
    <property type="entry name" value="CheW-lke_dom"/>
</dbReference>
<dbReference type="InterPro" id="IPR036061">
    <property type="entry name" value="CheW-like_dom_sf"/>
</dbReference>
<dbReference type="GO" id="GO:0007165">
    <property type="term" value="P:signal transduction"/>
    <property type="evidence" value="ECO:0007669"/>
    <property type="project" value="InterPro"/>
</dbReference>
<reference evidence="2" key="1">
    <citation type="submission" date="2022-03" db="EMBL/GenBank/DDBJ databases">
        <title>Genomic Encyclopedia of Type Strains, Phase III (KMG-III): the genomes of soil and plant-associated and newly described type strains.</title>
        <authorList>
            <person name="Whitman W."/>
        </authorList>
    </citation>
    <scope>NUCLEOTIDE SEQUENCE</scope>
    <source>
        <strain evidence="2">ANL 6-2</strain>
    </source>
</reference>
<dbReference type="PROSITE" id="PS50851">
    <property type="entry name" value="CHEW"/>
    <property type="match status" value="1"/>
</dbReference>
<dbReference type="EMBL" id="JALJXV010000005">
    <property type="protein sequence ID" value="MCP1675235.1"/>
    <property type="molecule type" value="Genomic_DNA"/>
</dbReference>
<proteinExistence type="predicted"/>
<accession>A0AAE3G3Q9</accession>